<evidence type="ECO:0000256" key="3">
    <source>
        <dbReference type="ARBA" id="ARBA00022692"/>
    </source>
</evidence>
<feature type="transmembrane region" description="Helical" evidence="6">
    <location>
        <begin position="380"/>
        <end position="399"/>
    </location>
</feature>
<accession>A0A200HRE4</accession>
<feature type="transmembrane region" description="Helical" evidence="6">
    <location>
        <begin position="167"/>
        <end position="187"/>
    </location>
</feature>
<protein>
    <submittedName>
        <fullName evidence="7">Uncharacterized protein</fullName>
    </submittedName>
</protein>
<organism evidence="7 8">
    <name type="scientific">Enterococcus cecorum</name>
    <dbReference type="NCBI Taxonomy" id="44008"/>
    <lineage>
        <taxon>Bacteria</taxon>
        <taxon>Bacillati</taxon>
        <taxon>Bacillota</taxon>
        <taxon>Bacilli</taxon>
        <taxon>Lactobacillales</taxon>
        <taxon>Enterococcaceae</taxon>
        <taxon>Enterococcus</taxon>
    </lineage>
</organism>
<sequence length="477" mass="53561">MDRKLKKNLSYQTIYQVLTVLTPLIVTPYVSRRLGSHNLGIYSYSYSIAYYFLMFAMLGVANYGNRTIATVNDSKEERSRVFWEIYSFQLLMAVVMVGLYAIYLLTLCEYEPLISSMQILYVMTAFVDISWLFFGIEDVKPVVIRNTIVKLVSLIGVFTLVKNAEDLWIYTLLLTGGQFLGSCSMWLSIKGKIDFVKPSITAIAKHIIPNLTLFIPVIAVSVYKTMDKIMLGSLTTDSQVGFYTNAESLINAPMGFIIAVGIVMLPRITNLLSKGEIEKSIEYFRTSLKLTMCFSCAVAFGIIAVAPTFVPIYYGDGFEECVFLLQGQSVVMLFLAWANVVRTQFLLPHKHDKQYILSIVSGAGINFILNWILIPKYQAAGALIATLFAEGMVCLIQSLDAARHINMLKCLLQNVYFLVAGIVMFLIIKMMSSHLSFSSSLVSLLSQVFCGVIIYIVMIAIYYLFLTKVLKKRISIG</sequence>
<proteinExistence type="predicted"/>
<feature type="transmembrane region" description="Helical" evidence="6">
    <location>
        <begin position="411"/>
        <end position="432"/>
    </location>
</feature>
<name>A0A200HRE4_9ENTE</name>
<dbReference type="InterPro" id="IPR002797">
    <property type="entry name" value="Polysacc_synth"/>
</dbReference>
<gene>
    <name evidence="7" type="ORF">A5869_001964</name>
</gene>
<feature type="transmembrane region" description="Helical" evidence="6">
    <location>
        <begin position="290"/>
        <end position="310"/>
    </location>
</feature>
<dbReference type="PANTHER" id="PTHR30250">
    <property type="entry name" value="PST FAMILY PREDICTED COLANIC ACID TRANSPORTER"/>
    <property type="match status" value="1"/>
</dbReference>
<feature type="transmembrane region" description="Helical" evidence="6">
    <location>
        <begin position="118"/>
        <end position="136"/>
    </location>
</feature>
<feature type="transmembrane region" description="Helical" evidence="6">
    <location>
        <begin position="444"/>
        <end position="465"/>
    </location>
</feature>
<dbReference type="EMBL" id="NIBL01000003">
    <property type="protein sequence ID" value="OUZ14859.1"/>
    <property type="molecule type" value="Genomic_DNA"/>
</dbReference>
<dbReference type="CDD" id="cd13128">
    <property type="entry name" value="MATE_Wzx_like"/>
    <property type="match status" value="1"/>
</dbReference>
<feature type="transmembrane region" description="Helical" evidence="6">
    <location>
        <begin position="85"/>
        <end position="106"/>
    </location>
</feature>
<feature type="transmembrane region" description="Helical" evidence="6">
    <location>
        <begin position="355"/>
        <end position="374"/>
    </location>
</feature>
<dbReference type="InterPro" id="IPR050833">
    <property type="entry name" value="Poly_Biosynth_Transport"/>
</dbReference>
<keyword evidence="3 6" id="KW-0812">Transmembrane</keyword>
<dbReference type="Proteomes" id="UP000196503">
    <property type="component" value="Unassembled WGS sequence"/>
</dbReference>
<keyword evidence="2" id="KW-1003">Cell membrane</keyword>
<comment type="subcellular location">
    <subcellularLocation>
        <location evidence="1">Cell membrane</location>
        <topology evidence="1">Multi-pass membrane protein</topology>
    </subcellularLocation>
</comment>
<feature type="transmembrane region" description="Helical" evidence="6">
    <location>
        <begin position="322"/>
        <end position="343"/>
    </location>
</feature>
<evidence type="ECO:0000256" key="1">
    <source>
        <dbReference type="ARBA" id="ARBA00004651"/>
    </source>
</evidence>
<keyword evidence="4 6" id="KW-1133">Transmembrane helix</keyword>
<dbReference type="GO" id="GO:0005886">
    <property type="term" value="C:plasma membrane"/>
    <property type="evidence" value="ECO:0007669"/>
    <property type="project" value="UniProtKB-SubCell"/>
</dbReference>
<feature type="transmembrane region" description="Helical" evidence="6">
    <location>
        <begin position="43"/>
        <end position="64"/>
    </location>
</feature>
<evidence type="ECO:0000256" key="5">
    <source>
        <dbReference type="ARBA" id="ARBA00023136"/>
    </source>
</evidence>
<dbReference type="PANTHER" id="PTHR30250:SF11">
    <property type="entry name" value="O-ANTIGEN TRANSPORTER-RELATED"/>
    <property type="match status" value="1"/>
</dbReference>
<feature type="transmembrane region" description="Helical" evidence="6">
    <location>
        <begin position="249"/>
        <end position="269"/>
    </location>
</feature>
<evidence type="ECO:0000313" key="8">
    <source>
        <dbReference type="Proteomes" id="UP000196503"/>
    </source>
</evidence>
<dbReference type="Pfam" id="PF01943">
    <property type="entry name" value="Polysacc_synt"/>
    <property type="match status" value="1"/>
</dbReference>
<dbReference type="AlphaFoldDB" id="A0A200HRE4"/>
<feature type="transmembrane region" description="Helical" evidence="6">
    <location>
        <begin position="207"/>
        <end position="226"/>
    </location>
</feature>
<feature type="transmembrane region" description="Helical" evidence="6">
    <location>
        <begin position="12"/>
        <end position="31"/>
    </location>
</feature>
<evidence type="ECO:0000256" key="4">
    <source>
        <dbReference type="ARBA" id="ARBA00022989"/>
    </source>
</evidence>
<keyword evidence="5 6" id="KW-0472">Membrane</keyword>
<evidence type="ECO:0000313" key="7">
    <source>
        <dbReference type="EMBL" id="OUZ14859.1"/>
    </source>
</evidence>
<comment type="caution">
    <text evidence="7">The sequence shown here is derived from an EMBL/GenBank/DDBJ whole genome shotgun (WGS) entry which is preliminary data.</text>
</comment>
<feature type="transmembrane region" description="Helical" evidence="6">
    <location>
        <begin position="143"/>
        <end position="161"/>
    </location>
</feature>
<evidence type="ECO:0000256" key="6">
    <source>
        <dbReference type="SAM" id="Phobius"/>
    </source>
</evidence>
<reference evidence="7 8" key="1">
    <citation type="submission" date="2017-05" db="EMBL/GenBank/DDBJ databases">
        <title>The Genome Sequence of Enterococcus faecium 2D5_DIV0622.</title>
        <authorList>
            <consortium name="The Broad Institute Genomics Platform"/>
            <consortium name="The Broad Institute Genomic Center for Infectious Diseases"/>
            <person name="Earl A."/>
            <person name="Manson A."/>
            <person name="Schwartman J."/>
            <person name="Gilmore M."/>
            <person name="Abouelleil A."/>
            <person name="Cao P."/>
            <person name="Chapman S."/>
            <person name="Cusick C."/>
            <person name="Shea T."/>
            <person name="Young S."/>
            <person name="Neafsey D."/>
            <person name="Nusbaum C."/>
            <person name="Birren B."/>
        </authorList>
    </citation>
    <scope>NUCLEOTIDE SEQUENCE [LARGE SCALE GENOMIC DNA]</scope>
    <source>
        <strain evidence="7 8">2D5_DIV0622</strain>
    </source>
</reference>
<evidence type="ECO:0000256" key="2">
    <source>
        <dbReference type="ARBA" id="ARBA00022475"/>
    </source>
</evidence>
<dbReference type="RefSeq" id="WP_087663583.1">
    <property type="nucleotide sequence ID" value="NZ_NIBL01000003.1"/>
</dbReference>